<feature type="region of interest" description="Disordered" evidence="1">
    <location>
        <begin position="59"/>
        <end position="141"/>
    </location>
</feature>
<evidence type="ECO:0000313" key="3">
    <source>
        <dbReference type="Proteomes" id="UP000596661"/>
    </source>
</evidence>
<proteinExistence type="predicted"/>
<accession>A0A803NU22</accession>
<dbReference type="Gramene" id="evm.model.02.1547">
    <property type="protein sequence ID" value="cds.evm.model.02.1547"/>
    <property type="gene ID" value="evm.TU.02.1547"/>
</dbReference>
<evidence type="ECO:0000256" key="1">
    <source>
        <dbReference type="SAM" id="MobiDB-lite"/>
    </source>
</evidence>
<reference evidence="2" key="1">
    <citation type="submission" date="2018-11" db="EMBL/GenBank/DDBJ databases">
        <authorList>
            <person name="Grassa J C."/>
        </authorList>
    </citation>
    <scope>NUCLEOTIDE SEQUENCE [LARGE SCALE GENOMIC DNA]</scope>
</reference>
<dbReference type="AlphaFoldDB" id="A0A803NU22"/>
<name>A0A803NU22_CANSA</name>
<reference evidence="2" key="2">
    <citation type="submission" date="2021-03" db="UniProtKB">
        <authorList>
            <consortium name="EnsemblPlants"/>
        </authorList>
    </citation>
    <scope>IDENTIFICATION</scope>
</reference>
<organism evidence="2 3">
    <name type="scientific">Cannabis sativa</name>
    <name type="common">Hemp</name>
    <name type="synonym">Marijuana</name>
    <dbReference type="NCBI Taxonomy" id="3483"/>
    <lineage>
        <taxon>Eukaryota</taxon>
        <taxon>Viridiplantae</taxon>
        <taxon>Streptophyta</taxon>
        <taxon>Embryophyta</taxon>
        <taxon>Tracheophyta</taxon>
        <taxon>Spermatophyta</taxon>
        <taxon>Magnoliopsida</taxon>
        <taxon>eudicotyledons</taxon>
        <taxon>Gunneridae</taxon>
        <taxon>Pentapetalae</taxon>
        <taxon>rosids</taxon>
        <taxon>fabids</taxon>
        <taxon>Rosales</taxon>
        <taxon>Cannabaceae</taxon>
        <taxon>Cannabis</taxon>
    </lineage>
</organism>
<feature type="compositionally biased region" description="Pro residues" evidence="1">
    <location>
        <begin position="97"/>
        <end position="125"/>
    </location>
</feature>
<keyword evidence="3" id="KW-1185">Reference proteome</keyword>
<evidence type="ECO:0000313" key="2">
    <source>
        <dbReference type="EnsemblPlants" id="cds.evm.model.02.1547"/>
    </source>
</evidence>
<feature type="compositionally biased region" description="Low complexity" evidence="1">
    <location>
        <begin position="68"/>
        <end position="96"/>
    </location>
</feature>
<dbReference type="EMBL" id="UZAU01000206">
    <property type="status" value="NOT_ANNOTATED_CDS"/>
    <property type="molecule type" value="Genomic_DNA"/>
</dbReference>
<feature type="compositionally biased region" description="Low complexity" evidence="1">
    <location>
        <begin position="126"/>
        <end position="141"/>
    </location>
</feature>
<sequence length="141" mass="15112">MFFLSMDSPQNFDSVFNNMNYKKEVASVNSTTLYSAKVSVVHPWNISSEPDFIKLTEGDHFLMELPNPSSSSSQSSPTTPDPSSGQPTPPQTQTQTSPPPPQDSNLVPPPPNAKPVSQSPPPPSPDLTQSPPSQSPPQVAV</sequence>
<protein>
    <submittedName>
        <fullName evidence="2">Uncharacterized protein</fullName>
    </submittedName>
</protein>
<dbReference type="Proteomes" id="UP000596661">
    <property type="component" value="Chromosome 2"/>
</dbReference>
<dbReference type="EnsemblPlants" id="evm.model.02.1547">
    <property type="protein sequence ID" value="cds.evm.model.02.1547"/>
    <property type="gene ID" value="evm.TU.02.1547"/>
</dbReference>